<dbReference type="GO" id="GO:0008835">
    <property type="term" value="F:diaminohydroxyphosphoribosylaminopyrimidine deaminase activity"/>
    <property type="evidence" value="ECO:0007669"/>
    <property type="project" value="UniProtKB-EC"/>
</dbReference>
<comment type="pathway">
    <text evidence="11">Cofactor biosynthesis; riboflavin biosynthesis; 5-amino-6-(D-ribitylamino)uracil from GTP: step 3/4.</text>
</comment>
<comment type="catalytic activity">
    <reaction evidence="10 11">
        <text>2,5-diamino-6-hydroxy-4-(5-phosphoribosylamino)-pyrimidine + H2O + H(+) = 5-amino-6-(5-phospho-D-ribosylamino)uracil + NH4(+)</text>
        <dbReference type="Rhea" id="RHEA:21868"/>
        <dbReference type="ChEBI" id="CHEBI:15377"/>
        <dbReference type="ChEBI" id="CHEBI:15378"/>
        <dbReference type="ChEBI" id="CHEBI:28938"/>
        <dbReference type="ChEBI" id="CHEBI:58453"/>
        <dbReference type="ChEBI" id="CHEBI:58614"/>
        <dbReference type="EC" id="3.5.4.26"/>
    </reaction>
</comment>
<comment type="function">
    <text evidence="1 11">Converts 2,5-diamino-6-(ribosylamino)-4(3h)-pyrimidinone 5'-phosphate into 5-amino-6-(ribosylamino)-2,4(1h,3h)-pyrimidinedione 5'-phosphate.</text>
</comment>
<dbReference type="InterPro" id="IPR016192">
    <property type="entry name" value="APOBEC/CMP_deaminase_Zn-bd"/>
</dbReference>
<dbReference type="PROSITE" id="PS00903">
    <property type="entry name" value="CYT_DCMP_DEAMINASES_1"/>
    <property type="match status" value="1"/>
</dbReference>
<evidence type="ECO:0000256" key="9">
    <source>
        <dbReference type="ARBA" id="ARBA00049861"/>
    </source>
</evidence>
<name>A0A916NHD8_9MICO</name>
<protein>
    <recommendedName>
        <fullName evidence="11">Riboflavin biosynthesis protein RibD</fullName>
    </recommendedName>
    <domain>
        <recommendedName>
            <fullName evidence="11">Diaminohydroxyphosphoribosylaminopyrimidine deaminase</fullName>
            <shortName evidence="11">DRAP deaminase</shortName>
            <ecNumber evidence="11">3.5.4.26</ecNumber>
        </recommendedName>
        <alternativeName>
            <fullName evidence="11">Riboflavin-specific deaminase</fullName>
        </alternativeName>
    </domain>
    <domain>
        <recommendedName>
            <fullName evidence="11">5-amino-6-(5-phosphoribosylamino)uracil reductase</fullName>
            <ecNumber evidence="11">1.1.1.193</ecNumber>
        </recommendedName>
        <alternativeName>
            <fullName evidence="11">HTP reductase</fullName>
        </alternativeName>
    </domain>
</protein>
<evidence type="ECO:0000256" key="5">
    <source>
        <dbReference type="ARBA" id="ARBA00022619"/>
    </source>
</evidence>
<evidence type="ECO:0000256" key="8">
    <source>
        <dbReference type="ARBA" id="ARBA00023268"/>
    </source>
</evidence>
<evidence type="ECO:0000256" key="11">
    <source>
        <dbReference type="PIRNR" id="PIRNR006769"/>
    </source>
</evidence>
<dbReference type="GO" id="GO:0008703">
    <property type="term" value="F:5-amino-6-(5-phosphoribosylamino)uracil reductase activity"/>
    <property type="evidence" value="ECO:0007669"/>
    <property type="project" value="UniProtKB-EC"/>
</dbReference>
<keyword evidence="11" id="KW-0378">Hydrolase</keyword>
<dbReference type="Pfam" id="PF01872">
    <property type="entry name" value="RibD_C"/>
    <property type="match status" value="1"/>
</dbReference>
<evidence type="ECO:0000256" key="12">
    <source>
        <dbReference type="SAM" id="MobiDB-lite"/>
    </source>
</evidence>
<evidence type="ECO:0000256" key="10">
    <source>
        <dbReference type="ARBA" id="ARBA00049886"/>
    </source>
</evidence>
<dbReference type="InterPro" id="IPR050765">
    <property type="entry name" value="Riboflavin_Biosynth_HTPR"/>
</dbReference>
<evidence type="ECO:0000313" key="14">
    <source>
        <dbReference type="EMBL" id="CAG7613571.1"/>
    </source>
</evidence>
<dbReference type="PANTHER" id="PTHR38011:SF7">
    <property type="entry name" value="2,5-DIAMINO-6-RIBOSYLAMINO-4(3H)-PYRIMIDINONE 5'-PHOSPHATE REDUCTASE"/>
    <property type="match status" value="1"/>
</dbReference>
<keyword evidence="11" id="KW-0479">Metal-binding</keyword>
<comment type="pathway">
    <text evidence="2 11">Cofactor biosynthesis; riboflavin biosynthesis; 5-amino-6-(D-ribitylamino)uracil from GTP: step 2/4.</text>
</comment>
<dbReference type="EMBL" id="CAJVAP010000018">
    <property type="protein sequence ID" value="CAG7613571.1"/>
    <property type="molecule type" value="Genomic_DNA"/>
</dbReference>
<comment type="similarity">
    <text evidence="4 11">In the C-terminal section; belongs to the HTP reductase family.</text>
</comment>
<comment type="caution">
    <text evidence="14">The sequence shown here is derived from an EMBL/GenBank/DDBJ whole genome shotgun (WGS) entry which is preliminary data.</text>
</comment>
<comment type="catalytic activity">
    <reaction evidence="9 11">
        <text>5-amino-6-(5-phospho-D-ribitylamino)uracil + NADP(+) = 5-amino-6-(5-phospho-D-ribosylamino)uracil + NADPH + H(+)</text>
        <dbReference type="Rhea" id="RHEA:17845"/>
        <dbReference type="ChEBI" id="CHEBI:15378"/>
        <dbReference type="ChEBI" id="CHEBI:57783"/>
        <dbReference type="ChEBI" id="CHEBI:58349"/>
        <dbReference type="ChEBI" id="CHEBI:58421"/>
        <dbReference type="ChEBI" id="CHEBI:58453"/>
        <dbReference type="EC" id="1.1.1.193"/>
    </reaction>
</comment>
<keyword evidence="6 11" id="KW-0521">NADP</keyword>
<evidence type="ECO:0000256" key="2">
    <source>
        <dbReference type="ARBA" id="ARBA00004882"/>
    </source>
</evidence>
<evidence type="ECO:0000259" key="13">
    <source>
        <dbReference type="PROSITE" id="PS51747"/>
    </source>
</evidence>
<dbReference type="EC" id="1.1.1.193" evidence="11"/>
<dbReference type="InterPro" id="IPR004794">
    <property type="entry name" value="Eubact_RibD"/>
</dbReference>
<dbReference type="Pfam" id="PF00383">
    <property type="entry name" value="dCMP_cyt_deam_1"/>
    <property type="match status" value="1"/>
</dbReference>
<evidence type="ECO:0000313" key="15">
    <source>
        <dbReference type="Proteomes" id="UP000693892"/>
    </source>
</evidence>
<dbReference type="InterPro" id="IPR002125">
    <property type="entry name" value="CMP_dCMP_dom"/>
</dbReference>
<keyword evidence="5 11" id="KW-0686">Riboflavin biosynthesis</keyword>
<comment type="similarity">
    <text evidence="3 11">In the N-terminal section; belongs to the cytidine and deoxycytidylate deaminase family.</text>
</comment>
<evidence type="ECO:0000256" key="6">
    <source>
        <dbReference type="ARBA" id="ARBA00022857"/>
    </source>
</evidence>
<sequence>MLESGLLADAMRRALDLALRSPVDDVNPRVGCTLLDPTGRIVAEGWHRGAGTPHAEIDALDRLPAEWRDRAHELTAVVTLEPCNHTGRTGPCAQRLAETGIAAVAYAIADPGPLAGGGSDTLRAAGVEVRGGVLEAEGRALLAPWLARQHGTARSHTPVPEPSQPDRRRPFVTVKWAQTLDGRAAASDGSSRWITGPQARADVHRRRALADAILVGTGTLLADDPALTARAEGGELLVPAAEQPLPVVLGRREIPAEARIRQHPALAARGAAEPLRFDGCDLAGHLAQLSERGIRRLFVEGGPTVASALVAAGLADEVLVYVAPALLGGPKLALGDLGITGMSGILRLEEAEVQHLGDDLLVHAAIARAAGPAAPPGNGAGSGSSTGSGGADSRGAGSREEAQNDG</sequence>
<accession>A0A916NHD8</accession>
<dbReference type="EC" id="3.5.4.26" evidence="11"/>
<dbReference type="GO" id="GO:0009231">
    <property type="term" value="P:riboflavin biosynthetic process"/>
    <property type="evidence" value="ECO:0007669"/>
    <property type="project" value="UniProtKB-KW"/>
</dbReference>
<dbReference type="Proteomes" id="UP000693892">
    <property type="component" value="Unassembled WGS sequence"/>
</dbReference>
<feature type="region of interest" description="Disordered" evidence="12">
    <location>
        <begin position="372"/>
        <end position="406"/>
    </location>
</feature>
<dbReference type="AlphaFoldDB" id="A0A916NHD8"/>
<evidence type="ECO:0000256" key="1">
    <source>
        <dbReference type="ARBA" id="ARBA00002151"/>
    </source>
</evidence>
<keyword evidence="15" id="KW-1185">Reference proteome</keyword>
<dbReference type="GO" id="GO:0008270">
    <property type="term" value="F:zinc ion binding"/>
    <property type="evidence" value="ECO:0007669"/>
    <property type="project" value="InterPro"/>
</dbReference>
<dbReference type="NCBIfam" id="TIGR00326">
    <property type="entry name" value="eubact_ribD"/>
    <property type="match status" value="1"/>
</dbReference>
<keyword evidence="8" id="KW-0511">Multifunctional enzyme</keyword>
<dbReference type="PIRSF" id="PIRSF006769">
    <property type="entry name" value="RibD"/>
    <property type="match status" value="1"/>
</dbReference>
<dbReference type="CDD" id="cd01284">
    <property type="entry name" value="Riboflavin_deaminase-reductase"/>
    <property type="match status" value="1"/>
</dbReference>
<dbReference type="InterPro" id="IPR002734">
    <property type="entry name" value="RibDG_C"/>
</dbReference>
<gene>
    <name evidence="14" type="primary">ribD</name>
    <name evidence="14" type="ORF">LEUCIP111803_01712</name>
</gene>
<proteinExistence type="inferred from homology"/>
<reference evidence="14" key="1">
    <citation type="submission" date="2021-06" db="EMBL/GenBank/DDBJ databases">
        <authorList>
            <person name="Criscuolo A."/>
        </authorList>
    </citation>
    <scope>NUCLEOTIDE SEQUENCE</scope>
    <source>
        <strain evidence="14">CIP111803</strain>
    </source>
</reference>
<feature type="compositionally biased region" description="Basic and acidic residues" evidence="12">
    <location>
        <begin position="397"/>
        <end position="406"/>
    </location>
</feature>
<evidence type="ECO:0000256" key="7">
    <source>
        <dbReference type="ARBA" id="ARBA00023002"/>
    </source>
</evidence>
<organism evidence="14 15">
    <name type="scientific">Leucobacter soli</name>
    <dbReference type="NCBI Taxonomy" id="2812850"/>
    <lineage>
        <taxon>Bacteria</taxon>
        <taxon>Bacillati</taxon>
        <taxon>Actinomycetota</taxon>
        <taxon>Actinomycetes</taxon>
        <taxon>Micrococcales</taxon>
        <taxon>Microbacteriaceae</taxon>
        <taxon>Leucobacter</taxon>
    </lineage>
</organism>
<comment type="cofactor">
    <cofactor evidence="11">
        <name>Zn(2+)</name>
        <dbReference type="ChEBI" id="CHEBI:29105"/>
    </cofactor>
    <text evidence="11">Binds 1 zinc ion.</text>
</comment>
<dbReference type="PANTHER" id="PTHR38011">
    <property type="entry name" value="DIHYDROFOLATE REDUCTASE FAMILY PROTEIN (AFU_ORTHOLOGUE AFUA_8G06820)"/>
    <property type="match status" value="1"/>
</dbReference>
<dbReference type="PROSITE" id="PS51747">
    <property type="entry name" value="CYT_DCMP_DEAMINASES_2"/>
    <property type="match status" value="1"/>
</dbReference>
<evidence type="ECO:0000256" key="4">
    <source>
        <dbReference type="ARBA" id="ARBA00007417"/>
    </source>
</evidence>
<keyword evidence="11" id="KW-0862">Zinc</keyword>
<feature type="compositionally biased region" description="Gly residues" evidence="12">
    <location>
        <begin position="378"/>
        <end position="392"/>
    </location>
</feature>
<feature type="domain" description="CMP/dCMP-type deaminase" evidence="13">
    <location>
        <begin position="5"/>
        <end position="130"/>
    </location>
</feature>
<keyword evidence="7 11" id="KW-0560">Oxidoreductase</keyword>
<evidence type="ECO:0000256" key="3">
    <source>
        <dbReference type="ARBA" id="ARBA00005259"/>
    </source>
</evidence>